<feature type="active site" description="Charge relay system" evidence="5">
    <location>
        <position position="305"/>
    </location>
</feature>
<dbReference type="InterPro" id="IPR015500">
    <property type="entry name" value="Peptidase_S8_subtilisin-rel"/>
</dbReference>
<dbReference type="InterPro" id="IPR036852">
    <property type="entry name" value="Peptidase_S8/S53_dom_sf"/>
</dbReference>
<feature type="domain" description="Peptidase S8/S53" evidence="8">
    <location>
        <begin position="259"/>
        <end position="531"/>
    </location>
</feature>
<dbReference type="Pfam" id="PF04122">
    <property type="entry name" value="CW_binding_2"/>
    <property type="match status" value="3"/>
</dbReference>
<feature type="compositionally biased region" description="Polar residues" evidence="6">
    <location>
        <begin position="198"/>
        <end position="207"/>
    </location>
</feature>
<evidence type="ECO:0000259" key="9">
    <source>
        <dbReference type="Pfam" id="PF22148"/>
    </source>
</evidence>
<keyword evidence="3 5" id="KW-0378">Hydrolase</keyword>
<dbReference type="InterPro" id="IPR007253">
    <property type="entry name" value="Cell_wall-bd_2"/>
</dbReference>
<dbReference type="SUPFAM" id="SSF52743">
    <property type="entry name" value="Subtilisin-like"/>
    <property type="match status" value="1"/>
</dbReference>
<keyword evidence="2 5" id="KW-0645">Protease</keyword>
<dbReference type="AlphaFoldDB" id="A0A0A8B525"/>
<evidence type="ECO:0000256" key="3">
    <source>
        <dbReference type="ARBA" id="ARBA00022801"/>
    </source>
</evidence>
<dbReference type="OrthoDB" id="3183967at2"/>
<dbReference type="InterPro" id="IPR050131">
    <property type="entry name" value="Peptidase_S8_subtilisin-like"/>
</dbReference>
<dbReference type="Pfam" id="PF22148">
    <property type="entry name" value="Fervidolysin_NPro-like"/>
    <property type="match status" value="1"/>
</dbReference>
<evidence type="ECO:0000256" key="1">
    <source>
        <dbReference type="ARBA" id="ARBA00011073"/>
    </source>
</evidence>
<accession>A0A0A8B525</accession>
<dbReference type="Pfam" id="PF00082">
    <property type="entry name" value="Peptidase_S8"/>
    <property type="match status" value="1"/>
</dbReference>
<sequence length="874" mass="91915">MNVSLEKVARAALSLALCCALVPYAPIAYADEGEGSDSAQSPASQGGAAAGFDQSAESGSRADGDSPELAAADEARIDERAAEIEAARGTYSEDEMIVVYKEGAPDKNVIGTMSVDDEQITDLAGESEQVESVDGKTVLVDLPEGVSVAEGVTQAERDPDVAYAQPNYLYYPTEDRTDSSDTPAVAADDASEKADDAGTSSEPTGSAQDAIEGVGELASQQTPNDPMSYSKTSEWTIKNQWWLYSLYAFKAWDLARCDNKVAVAVFDTGFNFDHKDMKDNLIKDYAYDAYYSTKLSTSATEKYAHGVHVSGIVAARAGNAFGMAGLSYNANVLPVRVFHEDYRGRVISDDATIIRAFNYLLSDPDGSGKTIAQRTNTRVVNMSLGGTTPVVDKALEDAIQKARDNGVLSVASGGNGDAYGKPITDYQYPSDFKNVIAVVPLDSSNERPEWADYNDRKDIAAPGVDIWSTSDMNNGYVVKSGSSQASPMVSSAAALLFAKNSSLTPDEVERALLSTATDLGDPGRDNKYGHGKLNMSAALNSVKKAPVTWERLYGDDALGTMGKIADEGWEQGSTKTVVLATSSGYWDALSASALAGVYGAPVLLTPPDSLSSETRSQIKRLGVRKVYIVGGTAAVSAKVSDTLRRDMNLDVTRLGGIDAADTSLRIAQEVQRVRPAGSCVVATINGYYDALSAAPLAYAQGSPVLLTDSSGELSSAAASFVRDAKLGGALIVGGEAAVASGTERRLVSAGIASGKVVRMAGVDAWQTSARIAEYALSGKADVKLSIDKLGIADGNGYWDALTGAALCGKNGSVLLLVPHDGPTSEGDVFRFDPYCIDTVVRKRASAIDGGYVFGGEAAVPKSTFEALKRATARV</sequence>
<dbReference type="GO" id="GO:0006508">
    <property type="term" value="P:proteolysis"/>
    <property type="evidence" value="ECO:0007669"/>
    <property type="project" value="UniProtKB-KW"/>
</dbReference>
<keyword evidence="7" id="KW-0732">Signal</keyword>
<dbReference type="PRINTS" id="PR00723">
    <property type="entry name" value="SUBTILISIN"/>
</dbReference>
<feature type="signal peptide" evidence="7">
    <location>
        <begin position="1"/>
        <end position="30"/>
    </location>
</feature>
<dbReference type="KEGG" id="cbac:JI75_07340"/>
<gene>
    <name evidence="10" type="ORF">JI75_07340</name>
</gene>
<reference evidence="10 11" key="2">
    <citation type="journal article" date="2015" name="Genome Announc.">
        <title>Complete Genome Sequence of Coriobacteriaceae Strain 68-1-3, a Novel Mucus-Degrading Isolate from the Swine Intestinal Tract.</title>
        <authorList>
            <person name="Looft T."/>
            <person name="Bayles D.O."/>
            <person name="Alt D.P."/>
            <person name="Stanton T.B."/>
        </authorList>
    </citation>
    <scope>NUCLEOTIDE SEQUENCE [LARGE SCALE GENOMIC DNA]</scope>
    <source>
        <strain evidence="10 11">68-1-3</strain>
    </source>
</reference>
<evidence type="ECO:0000256" key="2">
    <source>
        <dbReference type="ARBA" id="ARBA00022670"/>
    </source>
</evidence>
<evidence type="ECO:0000256" key="4">
    <source>
        <dbReference type="ARBA" id="ARBA00022825"/>
    </source>
</evidence>
<dbReference type="HOGENOM" id="CLU_328658_0_0_11"/>
<evidence type="ECO:0000256" key="5">
    <source>
        <dbReference type="PROSITE-ProRule" id="PRU01240"/>
    </source>
</evidence>
<dbReference type="Proteomes" id="UP000031121">
    <property type="component" value="Chromosome"/>
</dbReference>
<dbReference type="STRING" id="1531429.JI75_07340"/>
<dbReference type="PANTHER" id="PTHR43806:SF11">
    <property type="entry name" value="CEREVISIN-RELATED"/>
    <property type="match status" value="1"/>
</dbReference>
<evidence type="ECO:0000256" key="7">
    <source>
        <dbReference type="SAM" id="SignalP"/>
    </source>
</evidence>
<dbReference type="PANTHER" id="PTHR43806">
    <property type="entry name" value="PEPTIDASE S8"/>
    <property type="match status" value="1"/>
</dbReference>
<keyword evidence="11" id="KW-1185">Reference proteome</keyword>
<evidence type="ECO:0000259" key="8">
    <source>
        <dbReference type="Pfam" id="PF00082"/>
    </source>
</evidence>
<evidence type="ECO:0000313" key="11">
    <source>
        <dbReference type="Proteomes" id="UP000031121"/>
    </source>
</evidence>
<feature type="compositionally biased region" description="Low complexity" evidence="6">
    <location>
        <begin position="36"/>
        <end position="51"/>
    </location>
</feature>
<name>A0A0A8B525_9ACTN</name>
<protein>
    <submittedName>
        <fullName evidence="10">Uncharacterized protein</fullName>
    </submittedName>
</protein>
<evidence type="ECO:0000313" key="10">
    <source>
        <dbReference type="EMBL" id="AJC12505.1"/>
    </source>
</evidence>
<keyword evidence="4 5" id="KW-0720">Serine protease</keyword>
<dbReference type="PROSITE" id="PS51892">
    <property type="entry name" value="SUBTILASE"/>
    <property type="match status" value="1"/>
</dbReference>
<feature type="active site" description="Charge relay system" evidence="5">
    <location>
        <position position="267"/>
    </location>
</feature>
<feature type="region of interest" description="Disordered" evidence="6">
    <location>
        <begin position="33"/>
        <end position="69"/>
    </location>
</feature>
<dbReference type="RefSeq" id="WP_039689861.1">
    <property type="nucleotide sequence ID" value="NZ_CP009302.1"/>
</dbReference>
<proteinExistence type="inferred from homology"/>
<dbReference type="Gene3D" id="3.40.50.200">
    <property type="entry name" value="Peptidase S8/S53 domain"/>
    <property type="match status" value="1"/>
</dbReference>
<dbReference type="Gene3D" id="3.40.50.12090">
    <property type="match status" value="2"/>
</dbReference>
<organism evidence="10 11">
    <name type="scientific">Berryella intestinalis</name>
    <dbReference type="NCBI Taxonomy" id="1531429"/>
    <lineage>
        <taxon>Bacteria</taxon>
        <taxon>Bacillati</taxon>
        <taxon>Actinomycetota</taxon>
        <taxon>Coriobacteriia</taxon>
        <taxon>Eggerthellales</taxon>
        <taxon>Eggerthellaceae</taxon>
        <taxon>Berryella</taxon>
    </lineage>
</organism>
<dbReference type="InterPro" id="IPR000209">
    <property type="entry name" value="Peptidase_S8/S53_dom"/>
</dbReference>
<feature type="active site" description="Charge relay system" evidence="5">
    <location>
        <position position="483"/>
    </location>
</feature>
<comment type="similarity">
    <text evidence="1 5">Belongs to the peptidase S8 family.</text>
</comment>
<dbReference type="GO" id="GO:0004252">
    <property type="term" value="F:serine-type endopeptidase activity"/>
    <property type="evidence" value="ECO:0007669"/>
    <property type="project" value="UniProtKB-UniRule"/>
</dbReference>
<feature type="region of interest" description="Disordered" evidence="6">
    <location>
        <begin position="171"/>
        <end position="208"/>
    </location>
</feature>
<feature type="chain" id="PRO_5002034177" evidence="7">
    <location>
        <begin position="31"/>
        <end position="874"/>
    </location>
</feature>
<dbReference type="InterPro" id="IPR054399">
    <property type="entry name" value="Fervidolysin-like_N_prodom"/>
</dbReference>
<dbReference type="EMBL" id="CP009302">
    <property type="protein sequence ID" value="AJC12505.1"/>
    <property type="molecule type" value="Genomic_DNA"/>
</dbReference>
<feature type="domain" description="Fervidolysin-like N-terminal prodomain" evidence="9">
    <location>
        <begin position="81"/>
        <end position="167"/>
    </location>
</feature>
<evidence type="ECO:0000256" key="6">
    <source>
        <dbReference type="SAM" id="MobiDB-lite"/>
    </source>
</evidence>
<reference evidence="11" key="1">
    <citation type="submission" date="2014-08" db="EMBL/GenBank/DDBJ databases">
        <title>Coriobacteriaceae sp. complete genome.</title>
        <authorList>
            <person name="Looft T."/>
            <person name="Bayles D.O."/>
            <person name="Stanton T.B."/>
        </authorList>
    </citation>
    <scope>NUCLEOTIDE SEQUENCE [LARGE SCALE GENOMIC DNA]</scope>
    <source>
        <strain evidence="11">68-1-3</strain>
    </source>
</reference>